<proteinExistence type="predicted"/>
<accession>A0A1F7GUC1</accession>
<evidence type="ECO:0000313" key="2">
    <source>
        <dbReference type="EMBL" id="OGK22667.1"/>
    </source>
</evidence>
<organism evidence="2 3">
    <name type="scientific">Candidatus Roizmanbacteria bacterium RIFCSPHIGHO2_02_FULL_37_24</name>
    <dbReference type="NCBI Taxonomy" id="1802037"/>
    <lineage>
        <taxon>Bacteria</taxon>
        <taxon>Candidatus Roizmaniibacteriota</taxon>
    </lineage>
</organism>
<name>A0A1F7GUC1_9BACT</name>
<feature type="region of interest" description="Disordered" evidence="1">
    <location>
        <begin position="92"/>
        <end position="146"/>
    </location>
</feature>
<feature type="compositionally biased region" description="Pro residues" evidence="1">
    <location>
        <begin position="184"/>
        <end position="196"/>
    </location>
</feature>
<evidence type="ECO:0000313" key="3">
    <source>
        <dbReference type="Proteomes" id="UP000177159"/>
    </source>
</evidence>
<protein>
    <submittedName>
        <fullName evidence="2">Uncharacterized protein</fullName>
    </submittedName>
</protein>
<feature type="compositionally biased region" description="Low complexity" evidence="1">
    <location>
        <begin position="163"/>
        <end position="177"/>
    </location>
</feature>
<dbReference type="AlphaFoldDB" id="A0A1F7GUC1"/>
<feature type="region of interest" description="Disordered" evidence="1">
    <location>
        <begin position="161"/>
        <end position="196"/>
    </location>
</feature>
<dbReference type="EMBL" id="MFZM01000037">
    <property type="protein sequence ID" value="OGK22667.1"/>
    <property type="molecule type" value="Genomic_DNA"/>
</dbReference>
<gene>
    <name evidence="2" type="ORF">A3C24_00560</name>
</gene>
<reference evidence="2 3" key="1">
    <citation type="journal article" date="2016" name="Nat. Commun.">
        <title>Thousands of microbial genomes shed light on interconnected biogeochemical processes in an aquifer system.</title>
        <authorList>
            <person name="Anantharaman K."/>
            <person name="Brown C.T."/>
            <person name="Hug L.A."/>
            <person name="Sharon I."/>
            <person name="Castelle C.J."/>
            <person name="Probst A.J."/>
            <person name="Thomas B.C."/>
            <person name="Singh A."/>
            <person name="Wilkins M.J."/>
            <person name="Karaoz U."/>
            <person name="Brodie E.L."/>
            <person name="Williams K.H."/>
            <person name="Hubbard S.S."/>
            <person name="Banfield J.F."/>
        </authorList>
    </citation>
    <scope>NUCLEOTIDE SEQUENCE [LARGE SCALE GENOMIC DNA]</scope>
</reference>
<sequence>MSAEMEVPVEEESVAPIDFRVVERHDKSWGEMDTRERGLWTTRLLAYGGPLAFSIIAALHPQPAHARPLEQDPVNQRPGYEIHMGQSELDALRGPGIANDMYDGFDGPDPDDEPGAEKEPDSQATESDPGPSPTPDPGGHVTGEPHSIFFPIAINGDRVSLATPSEEPTEPLHTPTPVIKFTPTPSPSPIPSPSPSPIPTPAPYTVTLDTDALIYHVPDGDSLRHDGGDEPYVYRGHDIPENGEQVFVCVDDPESPDGKGFVEIHDLNDAIDPSEMRPMDPECDKDMAFKAVVQRINTTDEPLKQQVIIEPIRLEGETDFTLHLSSDPENGLKEPKPGTFVEFARGERVMPQEDFSGEMMTLGGIRGEGVRFLGDGMFQFEGHGANSEPMPIPDDGVIRVQYPQAGGNFAVVGEDAVPIRPIGKMPTQDDVRWQEIVYPYVETPAGGEVDMEIEVNVAADHAPRDNDALVVGNGLKDAENQGAGDPNVSNIAIAPDWNDIYYPIEIPDFQNVAGINADELAVYTTYWDETDRRWPLGYGLDRPVVQELRVAAVERGIDLSGKFSADLTLDQYNRLKKLPGANRLREVEKIYNQRIVDAVEVTTPDGYFSLGMGSWYVNTDVSPFMRLYNNEPRTFFVDLFEKARELKPDIKTSARFVNFNVEPEYQGFCYPEEPVCLTSDVIGEYAQAAKLDRIELIATRNVQFGNERIPFERRIEIIKEIYEHLTPGTRILLEGIGLVSYTSGDRYDYSYSLAYHQEILQMYYALLAEGIPVDLEFFADGSGFYPNFVDGPMPRDVRDFDVHGYGLRAEEVFGAVRDALRKGNRIQGNRPRPVTIKQAFPGIERVQQGVLVPRRELLVSPHQGRR</sequence>
<comment type="caution">
    <text evidence="2">The sequence shown here is derived from an EMBL/GenBank/DDBJ whole genome shotgun (WGS) entry which is preliminary data.</text>
</comment>
<evidence type="ECO:0000256" key="1">
    <source>
        <dbReference type="SAM" id="MobiDB-lite"/>
    </source>
</evidence>
<dbReference type="Proteomes" id="UP000177159">
    <property type="component" value="Unassembled WGS sequence"/>
</dbReference>